<keyword evidence="4" id="KW-1185">Reference proteome</keyword>
<dbReference type="AlphaFoldDB" id="A0A0M8NX27"/>
<sequence>MIQVERAQPGTSVCGCCTLTTYTSAKVNKTIQPLHTGKRAGKEIPKMPTPIPGFLLPRGPPSALTLRALQRQSARRSFTSTSAALRKASKSNTNANSKPRVLAKPDRFRPPSHPQRLTTPSPKNAPPGQPFEYGPRTTEKERVQQSKTQYPGMFPPEGTVMFKFLTSKWIHIWIAMSVLISCAGFTFTTNFKATSPFAHLLPSWSSLLTSPVGTISQVFSVWRMHVEHNSMRVREQRHRRVEDAEKRKQYRVAHGLEEAEPEKKNEDSKEVDLQSPVAAVEGAEDKEFVDWEGNKRPVKKWLGIW</sequence>
<dbReference type="Proteomes" id="UP000037696">
    <property type="component" value="Unassembled WGS sequence"/>
</dbReference>
<dbReference type="EMBL" id="LHQQ01000141">
    <property type="protein sequence ID" value="KOS41126.1"/>
    <property type="molecule type" value="Genomic_DNA"/>
</dbReference>
<reference evidence="3 4" key="1">
    <citation type="submission" date="2015-08" db="EMBL/GenBank/DDBJ databases">
        <title>Genome sequencing of Penicillium nordicum.</title>
        <authorList>
            <person name="Nguyen H.D."/>
            <person name="Seifert K.A."/>
        </authorList>
    </citation>
    <scope>NUCLEOTIDE SEQUENCE [LARGE SCALE GENOMIC DNA]</scope>
    <source>
        <strain evidence="3 4">DAOMC 185683</strain>
    </source>
</reference>
<feature type="region of interest" description="Disordered" evidence="1">
    <location>
        <begin position="71"/>
        <end position="143"/>
    </location>
</feature>
<evidence type="ECO:0000313" key="4">
    <source>
        <dbReference type="Proteomes" id="UP000037696"/>
    </source>
</evidence>
<feature type="compositionally biased region" description="Basic and acidic residues" evidence="1">
    <location>
        <begin position="254"/>
        <end position="272"/>
    </location>
</feature>
<comment type="caution">
    <text evidence="3">The sequence shown here is derived from an EMBL/GenBank/DDBJ whole genome shotgun (WGS) entry which is preliminary data.</text>
</comment>
<dbReference type="STRING" id="229535.A0A0M8NX27"/>
<feature type="compositionally biased region" description="Low complexity" evidence="1">
    <location>
        <begin position="71"/>
        <end position="84"/>
    </location>
</feature>
<proteinExistence type="predicted"/>
<evidence type="ECO:0000256" key="1">
    <source>
        <dbReference type="SAM" id="MobiDB-lite"/>
    </source>
</evidence>
<evidence type="ECO:0000256" key="2">
    <source>
        <dbReference type="SAM" id="Phobius"/>
    </source>
</evidence>
<keyword evidence="2" id="KW-1133">Transmembrane helix</keyword>
<keyword evidence="2" id="KW-0812">Transmembrane</keyword>
<protein>
    <submittedName>
        <fullName evidence="3">Uncharacterized protein</fullName>
    </submittedName>
</protein>
<evidence type="ECO:0000313" key="3">
    <source>
        <dbReference type="EMBL" id="KOS41126.1"/>
    </source>
</evidence>
<feature type="transmembrane region" description="Helical" evidence="2">
    <location>
        <begin position="170"/>
        <end position="191"/>
    </location>
</feature>
<organism evidence="3 4">
    <name type="scientific">Penicillium nordicum</name>
    <dbReference type="NCBI Taxonomy" id="229535"/>
    <lineage>
        <taxon>Eukaryota</taxon>
        <taxon>Fungi</taxon>
        <taxon>Dikarya</taxon>
        <taxon>Ascomycota</taxon>
        <taxon>Pezizomycotina</taxon>
        <taxon>Eurotiomycetes</taxon>
        <taxon>Eurotiomycetidae</taxon>
        <taxon>Eurotiales</taxon>
        <taxon>Aspergillaceae</taxon>
        <taxon>Penicillium</taxon>
    </lineage>
</organism>
<gene>
    <name evidence="3" type="ORF">ACN38_g7994</name>
</gene>
<keyword evidence="2" id="KW-0472">Membrane</keyword>
<feature type="region of interest" description="Disordered" evidence="1">
    <location>
        <begin position="252"/>
        <end position="274"/>
    </location>
</feature>
<name>A0A0M8NX27_9EURO</name>
<dbReference type="OrthoDB" id="5397827at2759"/>
<accession>A0A0M8NX27</accession>